<keyword evidence="2" id="KW-1003">Cell membrane</keyword>
<feature type="transmembrane region" description="Helical" evidence="6">
    <location>
        <begin position="238"/>
        <end position="256"/>
    </location>
</feature>
<evidence type="ECO:0000256" key="4">
    <source>
        <dbReference type="ARBA" id="ARBA00022989"/>
    </source>
</evidence>
<protein>
    <submittedName>
        <fullName evidence="7">Flippase-like domain-containing protein</fullName>
    </submittedName>
</protein>
<evidence type="ECO:0000313" key="7">
    <source>
        <dbReference type="EMBL" id="NMH81320.1"/>
    </source>
</evidence>
<feature type="transmembrane region" description="Helical" evidence="6">
    <location>
        <begin position="122"/>
        <end position="144"/>
    </location>
</feature>
<reference evidence="7 8" key="1">
    <citation type="submission" date="2020-04" db="EMBL/GenBank/DDBJ databases">
        <authorList>
            <person name="Klaysubun C."/>
            <person name="Duangmal K."/>
            <person name="Lipun K."/>
        </authorList>
    </citation>
    <scope>NUCLEOTIDE SEQUENCE [LARGE SCALE GENOMIC DNA]</scope>
    <source>
        <strain evidence="7 8">JCM 11839</strain>
    </source>
</reference>
<keyword evidence="3 6" id="KW-0812">Transmembrane</keyword>
<evidence type="ECO:0000313" key="8">
    <source>
        <dbReference type="Proteomes" id="UP001296706"/>
    </source>
</evidence>
<evidence type="ECO:0000256" key="1">
    <source>
        <dbReference type="ARBA" id="ARBA00004651"/>
    </source>
</evidence>
<sequence>MGRLWRYARVLAGVGILVALVVHLGTGAVVDGLRSIGTGSVLAALGIGLLTTVFSAWRWCLVARGVGLRLPLATAVADCYRALFLNSVLPAGVLGDVHRAVNHGRRSGDVGRGVRAVVFERVVGLVVLIVVGMGVLLAQPTLLAVTVGDLHLGRGALGWTLAALIAVVALGIWTMRGARAARLRDALRTVLADVRTGVLSRGILPGLVLLSVAALVGYLALFVVAARAAGSEAPLGELLPLLVLALFAMALPLNVGGWGPREAVTAVAFGAVGFDATQGLTTAVVYGVLSLIACLPGVGVLLLRRPVARLLRSPAVRQPEVLAAAEPVTDNGVEWTSRPTRLVWREC</sequence>
<dbReference type="InterPro" id="IPR022791">
    <property type="entry name" value="L-PG_synthase/AglD"/>
</dbReference>
<feature type="transmembrane region" description="Helical" evidence="6">
    <location>
        <begin position="156"/>
        <end position="175"/>
    </location>
</feature>
<evidence type="ECO:0000256" key="3">
    <source>
        <dbReference type="ARBA" id="ARBA00022692"/>
    </source>
</evidence>
<keyword evidence="8" id="KW-1185">Reference proteome</keyword>
<accession>A0ABX1RQF3</accession>
<comment type="caution">
    <text evidence="7">The sequence shown here is derived from an EMBL/GenBank/DDBJ whole genome shotgun (WGS) entry which is preliminary data.</text>
</comment>
<dbReference type="Proteomes" id="UP001296706">
    <property type="component" value="Unassembled WGS sequence"/>
</dbReference>
<dbReference type="PANTHER" id="PTHR40277:SF1">
    <property type="entry name" value="BLL5419 PROTEIN"/>
    <property type="match status" value="1"/>
</dbReference>
<comment type="subcellular location">
    <subcellularLocation>
        <location evidence="1">Cell membrane</location>
        <topology evidence="1">Multi-pass membrane protein</topology>
    </subcellularLocation>
</comment>
<evidence type="ECO:0000256" key="2">
    <source>
        <dbReference type="ARBA" id="ARBA00022475"/>
    </source>
</evidence>
<dbReference type="Pfam" id="PF03706">
    <property type="entry name" value="LPG_synthase_TM"/>
    <property type="match status" value="1"/>
</dbReference>
<dbReference type="PANTHER" id="PTHR40277">
    <property type="entry name" value="BLL5419 PROTEIN"/>
    <property type="match status" value="1"/>
</dbReference>
<proteinExistence type="predicted"/>
<keyword evidence="5 6" id="KW-0472">Membrane</keyword>
<feature type="transmembrane region" description="Helical" evidence="6">
    <location>
        <begin position="203"/>
        <end position="226"/>
    </location>
</feature>
<evidence type="ECO:0000256" key="6">
    <source>
        <dbReference type="SAM" id="Phobius"/>
    </source>
</evidence>
<dbReference type="EMBL" id="JAAXKY010000141">
    <property type="protein sequence ID" value="NMH81320.1"/>
    <property type="molecule type" value="Genomic_DNA"/>
</dbReference>
<dbReference type="RefSeq" id="WP_169399359.1">
    <property type="nucleotide sequence ID" value="NZ_BAAAJH010000003.1"/>
</dbReference>
<gene>
    <name evidence="7" type="ORF">HF577_30045</name>
</gene>
<feature type="transmembrane region" description="Helical" evidence="6">
    <location>
        <begin position="37"/>
        <end position="60"/>
    </location>
</feature>
<evidence type="ECO:0000256" key="5">
    <source>
        <dbReference type="ARBA" id="ARBA00023136"/>
    </source>
</evidence>
<keyword evidence="4 6" id="KW-1133">Transmembrane helix</keyword>
<name>A0ABX1RQF3_9PSEU</name>
<feature type="transmembrane region" description="Helical" evidence="6">
    <location>
        <begin position="286"/>
        <end position="303"/>
    </location>
</feature>
<organism evidence="7 8">
    <name type="scientific">Pseudonocardia xinjiangensis</name>
    <dbReference type="NCBI Taxonomy" id="75289"/>
    <lineage>
        <taxon>Bacteria</taxon>
        <taxon>Bacillati</taxon>
        <taxon>Actinomycetota</taxon>
        <taxon>Actinomycetes</taxon>
        <taxon>Pseudonocardiales</taxon>
        <taxon>Pseudonocardiaceae</taxon>
        <taxon>Pseudonocardia</taxon>
    </lineage>
</organism>